<dbReference type="InParanoid" id="A0A1C7MTW1"/>
<reference evidence="1 2" key="1">
    <citation type="submission" date="2016-03" db="EMBL/GenBank/DDBJ databases">
        <title>Choanephora cucurbitarum.</title>
        <authorList>
            <person name="Min B."/>
            <person name="Park H."/>
            <person name="Park J.-H."/>
            <person name="Shin H.-D."/>
            <person name="Choi I.-G."/>
        </authorList>
    </citation>
    <scope>NUCLEOTIDE SEQUENCE [LARGE SCALE GENOMIC DNA]</scope>
    <source>
        <strain evidence="1 2">KUS-F28377</strain>
    </source>
</reference>
<evidence type="ECO:0000313" key="2">
    <source>
        <dbReference type="Proteomes" id="UP000093000"/>
    </source>
</evidence>
<dbReference type="Proteomes" id="UP000093000">
    <property type="component" value="Unassembled WGS sequence"/>
</dbReference>
<proteinExistence type="predicted"/>
<keyword evidence="2" id="KW-1185">Reference proteome</keyword>
<dbReference type="OrthoDB" id="2289822at2759"/>
<organism evidence="1 2">
    <name type="scientific">Choanephora cucurbitarum</name>
    <dbReference type="NCBI Taxonomy" id="101091"/>
    <lineage>
        <taxon>Eukaryota</taxon>
        <taxon>Fungi</taxon>
        <taxon>Fungi incertae sedis</taxon>
        <taxon>Mucoromycota</taxon>
        <taxon>Mucoromycotina</taxon>
        <taxon>Mucoromycetes</taxon>
        <taxon>Mucorales</taxon>
        <taxon>Mucorineae</taxon>
        <taxon>Choanephoraceae</taxon>
        <taxon>Choanephoroideae</taxon>
        <taxon>Choanephora</taxon>
    </lineage>
</organism>
<sequence>MSIHPEHRTKDENMIQITVCPGKPKNLISFLKPVVEEVQAMYDNKLVIKKEGIELFRGRVAIAGVTGDIPGISELMMTAGHTATFGCRICKCPKMGPLRTLEELKNGDATHGMPGVPKLYTDLKTFINPYFFFGDELHMLGHGMGHMAYKLLDPRTDDWFQAADVDHYPFQVSSPFRQKEFSKMLGDWIVASKSICPTAFNYSFDKRTGYYRAVDWQDFLLYVIPTIIVPNLRYRRAKVALMNLVNAVSISLQKSITSTDLDDMDRFLQAWATFMNNEITFRRLNHRVWTMNNHFATFH</sequence>
<dbReference type="EMBL" id="LUGH01002335">
    <property type="protein sequence ID" value="OBZ80273.1"/>
    <property type="molecule type" value="Genomic_DNA"/>
</dbReference>
<evidence type="ECO:0000313" key="1">
    <source>
        <dbReference type="EMBL" id="OBZ80273.1"/>
    </source>
</evidence>
<name>A0A1C7MTW1_9FUNG</name>
<feature type="non-terminal residue" evidence="1">
    <location>
        <position position="299"/>
    </location>
</feature>
<dbReference type="STRING" id="101091.A0A1C7MTW1"/>
<accession>A0A1C7MTW1</accession>
<protein>
    <submittedName>
        <fullName evidence="1">Uncharacterized protein</fullName>
    </submittedName>
</protein>
<comment type="caution">
    <text evidence="1">The sequence shown here is derived from an EMBL/GenBank/DDBJ whole genome shotgun (WGS) entry which is preliminary data.</text>
</comment>
<gene>
    <name evidence="1" type="ORF">A0J61_11678</name>
</gene>
<dbReference type="AlphaFoldDB" id="A0A1C7MTW1"/>